<dbReference type="InterPro" id="IPR036412">
    <property type="entry name" value="HAD-like_sf"/>
</dbReference>
<dbReference type="NCBIfam" id="TIGR00099">
    <property type="entry name" value="Cof-subfamily"/>
    <property type="match status" value="1"/>
</dbReference>
<dbReference type="EMBL" id="CP011974">
    <property type="protein sequence ID" value="AKO91553.1"/>
    <property type="molecule type" value="Genomic_DNA"/>
</dbReference>
<dbReference type="PATRIC" id="fig|135735.6.peg.1023"/>
<dbReference type="SUPFAM" id="SSF56784">
    <property type="entry name" value="HAD-like"/>
    <property type="match status" value="1"/>
</dbReference>
<proteinExistence type="predicted"/>
<dbReference type="NCBIfam" id="TIGR01484">
    <property type="entry name" value="HAD-SF-IIB"/>
    <property type="match status" value="1"/>
</dbReference>
<accession>A0A0H4KTD2</accession>
<dbReference type="PANTHER" id="PTHR10000:SF25">
    <property type="entry name" value="PHOSPHATASE YKRA-RELATED"/>
    <property type="match status" value="1"/>
</dbReference>
<dbReference type="RefSeq" id="WP_040058269.1">
    <property type="nucleotide sequence ID" value="NZ_CP011974.1"/>
</dbReference>
<dbReference type="Gene3D" id="3.30.1240.10">
    <property type="match status" value="1"/>
</dbReference>
<dbReference type="CDD" id="cd07517">
    <property type="entry name" value="HAD_HPP"/>
    <property type="match status" value="1"/>
</dbReference>
<reference evidence="1 2" key="1">
    <citation type="journal article" date="2015" name="PLoS ONE">
        <title>Genome Sequence of Bacillus endophyticus and Analysis of Its Companion Mechanism in the Ketogulonigenium vulgare-Bacillus Strain Consortium.</title>
        <authorList>
            <person name="Jia N."/>
            <person name="Du J."/>
            <person name="Ding M.Z."/>
            <person name="Gao F."/>
            <person name="Yuan Y.J."/>
        </authorList>
    </citation>
    <scope>NUCLEOTIDE SEQUENCE [LARGE SCALE GENOMIC DNA]</scope>
    <source>
        <strain evidence="1 2">Hbe603</strain>
    </source>
</reference>
<dbReference type="KEGG" id="beo:BEH_05215"/>
<dbReference type="OrthoDB" id="9810101at2"/>
<reference evidence="2" key="2">
    <citation type="submission" date="2015-06" db="EMBL/GenBank/DDBJ databases">
        <title>Genome Sequence of Bacillus endophyticus and Analysis of its Companion Mechanism in the Ketogulonigenium vulgare-Bacillus strain Consortium.</title>
        <authorList>
            <person name="Jia N."/>
            <person name="Du J."/>
            <person name="Ding M.-Z."/>
            <person name="Gao F."/>
            <person name="Yuan Y.-J."/>
        </authorList>
    </citation>
    <scope>NUCLEOTIDE SEQUENCE [LARGE SCALE GENOMIC DNA]</scope>
    <source>
        <strain evidence="2">Hbe603</strain>
    </source>
</reference>
<dbReference type="GO" id="GO:0016791">
    <property type="term" value="F:phosphatase activity"/>
    <property type="evidence" value="ECO:0007669"/>
    <property type="project" value="UniProtKB-ARBA"/>
</dbReference>
<dbReference type="InterPro" id="IPR000150">
    <property type="entry name" value="Cof"/>
</dbReference>
<dbReference type="Proteomes" id="UP000036202">
    <property type="component" value="Chromosome"/>
</dbReference>
<dbReference type="Gene3D" id="3.40.50.1000">
    <property type="entry name" value="HAD superfamily/HAD-like"/>
    <property type="match status" value="1"/>
</dbReference>
<dbReference type="InterPro" id="IPR006379">
    <property type="entry name" value="HAD-SF_hydro_IIB"/>
</dbReference>
<dbReference type="GO" id="GO:0005829">
    <property type="term" value="C:cytosol"/>
    <property type="evidence" value="ECO:0007669"/>
    <property type="project" value="TreeGrafter"/>
</dbReference>
<dbReference type="PROSITE" id="PS01229">
    <property type="entry name" value="COF_2"/>
    <property type="match status" value="1"/>
</dbReference>
<dbReference type="AlphaFoldDB" id="A0A0H4KTD2"/>
<dbReference type="InterPro" id="IPR023214">
    <property type="entry name" value="HAD_sf"/>
</dbReference>
<organism evidence="1 2">
    <name type="scientific">Priestia filamentosa</name>
    <dbReference type="NCBI Taxonomy" id="1402861"/>
    <lineage>
        <taxon>Bacteria</taxon>
        <taxon>Bacillati</taxon>
        <taxon>Bacillota</taxon>
        <taxon>Bacilli</taxon>
        <taxon>Bacillales</taxon>
        <taxon>Bacillaceae</taxon>
        <taxon>Priestia</taxon>
    </lineage>
</organism>
<evidence type="ECO:0000313" key="2">
    <source>
        <dbReference type="Proteomes" id="UP000036202"/>
    </source>
</evidence>
<dbReference type="GO" id="GO:0000287">
    <property type="term" value="F:magnesium ion binding"/>
    <property type="evidence" value="ECO:0007669"/>
    <property type="project" value="TreeGrafter"/>
</dbReference>
<protein>
    <submittedName>
        <fullName evidence="1">Phosphatase</fullName>
    </submittedName>
</protein>
<keyword evidence="2" id="KW-1185">Reference proteome</keyword>
<name>A0A0H4KTD2_9BACI</name>
<sequence>MSKKIIFFDIDGTLLDHEKNLPQTTKSAVQSLKDKGYIVAIATGRAPFMFKELREELEIDSYISFNGQYIVLNGEVFYKNPLQREALGQLTDKALSLEHPVVYMDHDDMKANTPHHQYIEDSISTLKFSHPQHDPDYFLTREIYQALLFCEAGEEKQYEEEFDAFKFVRWHPVSTDILPSGASKAKGIERVIEALKISKEDVYAFGDGLNDIEMLGYVEHGVAMGNAEPETKEAARYETKDVSEDGILHGLKMLDLL</sequence>
<evidence type="ECO:0000313" key="1">
    <source>
        <dbReference type="EMBL" id="AKO91553.1"/>
    </source>
</evidence>
<dbReference type="Pfam" id="PF08282">
    <property type="entry name" value="Hydrolase_3"/>
    <property type="match status" value="1"/>
</dbReference>
<dbReference type="PANTHER" id="PTHR10000">
    <property type="entry name" value="PHOSPHOSERINE PHOSPHATASE"/>
    <property type="match status" value="1"/>
</dbReference>
<dbReference type="SFLD" id="SFLDG01144">
    <property type="entry name" value="C2.B.4:_PGP_Like"/>
    <property type="match status" value="1"/>
</dbReference>
<dbReference type="SFLD" id="SFLDG01140">
    <property type="entry name" value="C2.B:_Phosphomannomutase_and_P"/>
    <property type="match status" value="1"/>
</dbReference>
<gene>
    <name evidence="1" type="ORF">BEH_05215</name>
</gene>
<dbReference type="SFLD" id="SFLDS00003">
    <property type="entry name" value="Haloacid_Dehalogenase"/>
    <property type="match status" value="1"/>
</dbReference>